<dbReference type="PANTHER" id="PTHR30304:SF0">
    <property type="entry name" value="D-TAGATOSE-1,6-BISPHOSPHATE ALDOLASE SUBUNIT GATY-RELATED"/>
    <property type="match status" value="1"/>
</dbReference>
<name>A0ABW9MFY6_9FIRM</name>
<dbReference type="RefSeq" id="WP_265237978.1">
    <property type="nucleotide sequence ID" value="NZ_JBGMEF010000033.1"/>
</dbReference>
<sequence>MILNMKQLLSVANEEKFAVPAFNISSLPMLNGVIATCEELNSPVIIEIHPDELSYVGDSFIKTVVDKANKTKIPVVIHLDHGANIPQVVRAIKDGFSSVMIDGSTLSFKDNIELTKKVVEIAHTVDVSVEAEIGTIGAETGDEYASTKDIRYTVPDDAKKFVDETGCDTLAVAIGTAHGLYPKHFTPHLKLDLLSEIKELVKIPLVLHGGSSNPDEEVAEAVNRGINKINISSDIKLAFYTKCREVLARNENIREPNVIYPECIESMSEVVKHKVKLFKSNDKVKYYY</sequence>
<dbReference type="NCBIfam" id="TIGR00167">
    <property type="entry name" value="cbbA"/>
    <property type="match status" value="1"/>
</dbReference>
<dbReference type="InterPro" id="IPR000771">
    <property type="entry name" value="FBA_II"/>
</dbReference>
<accession>A0ABW9MFY6</accession>
<keyword evidence="3" id="KW-1185">Reference proteome</keyword>
<dbReference type="Proteomes" id="UP001637994">
    <property type="component" value="Unassembled WGS sequence"/>
</dbReference>
<gene>
    <name evidence="2" type="ORF">ACCQ42_08315</name>
</gene>
<dbReference type="NCBIfam" id="NF006042">
    <property type="entry name" value="PRK08185.1"/>
    <property type="match status" value="1"/>
</dbReference>
<dbReference type="InterPro" id="IPR013785">
    <property type="entry name" value="Aldolase_TIM"/>
</dbReference>
<evidence type="ECO:0000313" key="2">
    <source>
        <dbReference type="EMBL" id="MFO3667771.1"/>
    </source>
</evidence>
<protein>
    <submittedName>
        <fullName evidence="2">Ketose-bisphosphate aldolase</fullName>
    </submittedName>
</protein>
<dbReference type="EMBL" id="JBGMEF010000033">
    <property type="protein sequence ID" value="MFO3667771.1"/>
    <property type="molecule type" value="Genomic_DNA"/>
</dbReference>
<dbReference type="PROSITE" id="PS00602">
    <property type="entry name" value="ALDOLASE_CLASS_II_1"/>
    <property type="match status" value="1"/>
</dbReference>
<dbReference type="CDD" id="cd00947">
    <property type="entry name" value="TBP_aldolase_IIB"/>
    <property type="match status" value="1"/>
</dbReference>
<dbReference type="Pfam" id="PF01116">
    <property type="entry name" value="F_bP_aldolase"/>
    <property type="match status" value="1"/>
</dbReference>
<dbReference type="InterPro" id="IPR050246">
    <property type="entry name" value="Class_II_FBP_aldolase"/>
</dbReference>
<comment type="cofactor">
    <cofactor evidence="1">
        <name>Zn(2+)</name>
        <dbReference type="ChEBI" id="CHEBI:29105"/>
    </cofactor>
</comment>
<dbReference type="PANTHER" id="PTHR30304">
    <property type="entry name" value="D-TAGATOSE-1,6-BISPHOSPHATE ALDOLASE"/>
    <property type="match status" value="1"/>
</dbReference>
<proteinExistence type="predicted"/>
<dbReference type="Gene3D" id="3.20.20.70">
    <property type="entry name" value="Aldolase class I"/>
    <property type="match status" value="1"/>
</dbReference>
<evidence type="ECO:0000256" key="1">
    <source>
        <dbReference type="ARBA" id="ARBA00001947"/>
    </source>
</evidence>
<evidence type="ECO:0000313" key="3">
    <source>
        <dbReference type="Proteomes" id="UP001637994"/>
    </source>
</evidence>
<comment type="caution">
    <text evidence="2">The sequence shown here is derived from an EMBL/GenBank/DDBJ whole genome shotgun (WGS) entry which is preliminary data.</text>
</comment>
<dbReference type="SUPFAM" id="SSF51569">
    <property type="entry name" value="Aldolase"/>
    <property type="match status" value="1"/>
</dbReference>
<reference evidence="2 3" key="1">
    <citation type="journal article" date="2025" name="Anaerobe">
        <title>Description of Anaerococcus kampingiae sp. nov., Anaerococcus groningensis sp. nov., Anaerococcus martiniensis sp. nov., and Anaerococcus cruorum sp. nov., isolated from human clinical specimens.</title>
        <authorList>
            <person name="Boiten K.E."/>
            <person name="Meijer J."/>
            <person name="van Wezel E.M."/>
            <person name="Veloo A.C.M."/>
        </authorList>
    </citation>
    <scope>NUCLEOTIDE SEQUENCE [LARGE SCALE GENOMIC DNA]</scope>
    <source>
        <strain evidence="2 3">ENR0874</strain>
    </source>
</reference>
<dbReference type="PIRSF" id="PIRSF001359">
    <property type="entry name" value="F_bP_aldolase_II"/>
    <property type="match status" value="1"/>
</dbReference>
<organism evidence="2 3">
    <name type="scientific">Anaerococcus kampingae</name>
    <dbReference type="NCBI Taxonomy" id="3115614"/>
    <lineage>
        <taxon>Bacteria</taxon>
        <taxon>Bacillati</taxon>
        <taxon>Bacillota</taxon>
        <taxon>Tissierellia</taxon>
        <taxon>Tissierellales</taxon>
        <taxon>Peptoniphilaceae</taxon>
        <taxon>Anaerococcus</taxon>
    </lineage>
</organism>